<sequence length="160" mass="16565">MANTYTGTDFQATGLRVAIVVSTYNDSITGKLLTGSLETLASRGIEEGNVDVAKVPGAWEIPLAAAVMARSGNYAAVICLGCVIRGETTHDVHINTQVSQTLGNLALECELPVAFGVLTCNTVEQAISRAGGAVGNKGVEAAEAALEMMGLLRNLPQSET</sequence>
<evidence type="ECO:0000256" key="5">
    <source>
        <dbReference type="ARBA" id="ARBA00022679"/>
    </source>
</evidence>
<dbReference type="InterPro" id="IPR036467">
    <property type="entry name" value="LS/RS_sf"/>
</dbReference>
<accession>A0A2S8FSC7</accession>
<feature type="binding site" evidence="7">
    <location>
        <position position="129"/>
    </location>
    <ligand>
        <name>(2S)-2-hydroxy-3-oxobutyl phosphate</name>
        <dbReference type="ChEBI" id="CHEBI:58830"/>
    </ligand>
</feature>
<dbReference type="PANTHER" id="PTHR21058:SF0">
    <property type="entry name" value="6,7-DIMETHYL-8-RIBITYLLUMAZINE SYNTHASE"/>
    <property type="match status" value="1"/>
</dbReference>
<dbReference type="GO" id="GO:0000906">
    <property type="term" value="F:6,7-dimethyl-8-ribityllumazine synthase activity"/>
    <property type="evidence" value="ECO:0007669"/>
    <property type="project" value="UniProtKB-UniRule"/>
</dbReference>
<dbReference type="PANTHER" id="PTHR21058">
    <property type="entry name" value="6,7-DIMETHYL-8-RIBITYLLUMAZINE SYNTHASE DMRL SYNTHASE LUMAZINE SYNTHASE"/>
    <property type="match status" value="1"/>
</dbReference>
<dbReference type="SUPFAM" id="SSF52121">
    <property type="entry name" value="Lumazine synthase"/>
    <property type="match status" value="1"/>
</dbReference>
<gene>
    <name evidence="7" type="primary">ribH</name>
    <name evidence="8" type="ORF">C5Y83_15620</name>
</gene>
<dbReference type="Pfam" id="PF00885">
    <property type="entry name" value="DMRL_synthase"/>
    <property type="match status" value="1"/>
</dbReference>
<comment type="caution">
    <text evidence="8">The sequence shown here is derived from an EMBL/GenBank/DDBJ whole genome shotgun (WGS) entry which is preliminary data.</text>
</comment>
<dbReference type="OrthoDB" id="9809709at2"/>
<organism evidence="8 9">
    <name type="scientific">Blastopirellula marina</name>
    <dbReference type="NCBI Taxonomy" id="124"/>
    <lineage>
        <taxon>Bacteria</taxon>
        <taxon>Pseudomonadati</taxon>
        <taxon>Planctomycetota</taxon>
        <taxon>Planctomycetia</taxon>
        <taxon>Pirellulales</taxon>
        <taxon>Pirellulaceae</taxon>
        <taxon>Blastopirellula</taxon>
    </lineage>
</organism>
<dbReference type="AlphaFoldDB" id="A0A2S8FSC7"/>
<comment type="function">
    <text evidence="7">Catalyzes the formation of 6,7-dimethyl-8-ribityllumazine by condensation of 5-amino-6-(D-ribitylamino)uracil with 3,4-dihydroxy-2-butanone 4-phosphate. This is the penultimate step in the biosynthesis of riboflavin.</text>
</comment>
<protein>
    <recommendedName>
        <fullName evidence="3 7">6,7-dimethyl-8-ribityllumazine synthase</fullName>
        <shortName evidence="7">DMRL synthase</shortName>
        <shortName evidence="7">LS</shortName>
        <shortName evidence="7">Lumazine synthase</shortName>
        <ecNumber evidence="3 7">2.5.1.78</ecNumber>
    </recommendedName>
</protein>
<evidence type="ECO:0000256" key="7">
    <source>
        <dbReference type="HAMAP-Rule" id="MF_00178"/>
    </source>
</evidence>
<dbReference type="HAMAP" id="MF_00178">
    <property type="entry name" value="Lumazine_synth"/>
    <property type="match status" value="1"/>
</dbReference>
<keyword evidence="5 7" id="KW-0808">Transferase</keyword>
<dbReference type="GO" id="GO:0009231">
    <property type="term" value="P:riboflavin biosynthetic process"/>
    <property type="evidence" value="ECO:0007669"/>
    <property type="project" value="UniProtKB-UniRule"/>
</dbReference>
<evidence type="ECO:0000256" key="6">
    <source>
        <dbReference type="ARBA" id="ARBA00048785"/>
    </source>
</evidence>
<keyword evidence="4 7" id="KW-0686">Riboflavin biosynthesis</keyword>
<evidence type="ECO:0000256" key="2">
    <source>
        <dbReference type="ARBA" id="ARBA00007424"/>
    </source>
</evidence>
<evidence type="ECO:0000256" key="1">
    <source>
        <dbReference type="ARBA" id="ARBA00004917"/>
    </source>
</evidence>
<dbReference type="Gene3D" id="3.40.50.960">
    <property type="entry name" value="Lumazine/riboflavin synthase"/>
    <property type="match status" value="1"/>
</dbReference>
<dbReference type="Proteomes" id="UP000238322">
    <property type="component" value="Unassembled WGS sequence"/>
</dbReference>
<feature type="binding site" evidence="7">
    <location>
        <begin position="82"/>
        <end position="84"/>
    </location>
    <ligand>
        <name>5-amino-6-(D-ribitylamino)uracil</name>
        <dbReference type="ChEBI" id="CHEBI:15934"/>
    </ligand>
</feature>
<evidence type="ECO:0000256" key="3">
    <source>
        <dbReference type="ARBA" id="ARBA00012664"/>
    </source>
</evidence>
<feature type="binding site" evidence="7">
    <location>
        <position position="24"/>
    </location>
    <ligand>
        <name>5-amino-6-(D-ribitylamino)uracil</name>
        <dbReference type="ChEBI" id="CHEBI:15934"/>
    </ligand>
</feature>
<dbReference type="EMBL" id="PUHY01000010">
    <property type="protein sequence ID" value="PQO35086.1"/>
    <property type="molecule type" value="Genomic_DNA"/>
</dbReference>
<dbReference type="CDD" id="cd09209">
    <property type="entry name" value="Lumazine_synthase-I"/>
    <property type="match status" value="1"/>
</dbReference>
<feature type="active site" description="Proton donor" evidence="7">
    <location>
        <position position="90"/>
    </location>
</feature>
<evidence type="ECO:0000313" key="8">
    <source>
        <dbReference type="EMBL" id="PQO35086.1"/>
    </source>
</evidence>
<dbReference type="NCBIfam" id="TIGR00114">
    <property type="entry name" value="lumazine-synth"/>
    <property type="match status" value="1"/>
</dbReference>
<dbReference type="InterPro" id="IPR034964">
    <property type="entry name" value="LS"/>
</dbReference>
<feature type="binding site" evidence="7">
    <location>
        <position position="115"/>
    </location>
    <ligand>
        <name>5-amino-6-(D-ribitylamino)uracil</name>
        <dbReference type="ChEBI" id="CHEBI:15934"/>
    </ligand>
</feature>
<evidence type="ECO:0000256" key="4">
    <source>
        <dbReference type="ARBA" id="ARBA00022619"/>
    </source>
</evidence>
<proteinExistence type="inferred from homology"/>
<dbReference type="EC" id="2.5.1.78" evidence="3 7"/>
<comment type="pathway">
    <text evidence="1 7">Cofactor biosynthesis; riboflavin biosynthesis; riboflavin from 2-hydroxy-3-oxobutyl phosphate and 5-amino-6-(D-ribitylamino)uracil: step 1/2.</text>
</comment>
<comment type="catalytic activity">
    <reaction evidence="6 7">
        <text>(2S)-2-hydroxy-3-oxobutyl phosphate + 5-amino-6-(D-ribitylamino)uracil = 6,7-dimethyl-8-(1-D-ribityl)lumazine + phosphate + 2 H2O + H(+)</text>
        <dbReference type="Rhea" id="RHEA:26152"/>
        <dbReference type="ChEBI" id="CHEBI:15377"/>
        <dbReference type="ChEBI" id="CHEBI:15378"/>
        <dbReference type="ChEBI" id="CHEBI:15934"/>
        <dbReference type="ChEBI" id="CHEBI:43474"/>
        <dbReference type="ChEBI" id="CHEBI:58201"/>
        <dbReference type="ChEBI" id="CHEBI:58830"/>
        <dbReference type="EC" id="2.5.1.78"/>
    </reaction>
</comment>
<comment type="similarity">
    <text evidence="2 7">Belongs to the DMRL synthase family.</text>
</comment>
<dbReference type="GO" id="GO:0005829">
    <property type="term" value="C:cytosol"/>
    <property type="evidence" value="ECO:0007669"/>
    <property type="project" value="TreeGrafter"/>
</dbReference>
<reference evidence="8 9" key="1">
    <citation type="submission" date="2018-02" db="EMBL/GenBank/DDBJ databases">
        <title>Comparative genomes isolates from brazilian mangrove.</title>
        <authorList>
            <person name="Araujo J.E."/>
            <person name="Taketani R.G."/>
            <person name="Silva M.C.P."/>
            <person name="Loureco M.V."/>
            <person name="Andreote F.D."/>
        </authorList>
    </citation>
    <scope>NUCLEOTIDE SEQUENCE [LARGE SCALE GENOMIC DNA]</scope>
    <source>
        <strain evidence="8 9">Hex-1 MGV</strain>
    </source>
</reference>
<dbReference type="InterPro" id="IPR002180">
    <property type="entry name" value="LS/RS"/>
</dbReference>
<dbReference type="GO" id="GO:0009349">
    <property type="term" value="C:riboflavin synthase complex"/>
    <property type="evidence" value="ECO:0007669"/>
    <property type="project" value="UniProtKB-UniRule"/>
</dbReference>
<dbReference type="RefSeq" id="WP_105330815.1">
    <property type="nucleotide sequence ID" value="NZ_PUHY01000010.1"/>
</dbReference>
<name>A0A2S8FSC7_9BACT</name>
<feature type="binding site" evidence="7">
    <location>
        <begin position="87"/>
        <end position="88"/>
    </location>
    <ligand>
        <name>(2S)-2-hydroxy-3-oxobutyl phosphate</name>
        <dbReference type="ChEBI" id="CHEBI:58830"/>
    </ligand>
</feature>
<feature type="binding site" evidence="7">
    <location>
        <begin position="58"/>
        <end position="60"/>
    </location>
    <ligand>
        <name>5-amino-6-(D-ribitylamino)uracil</name>
        <dbReference type="ChEBI" id="CHEBI:15934"/>
    </ligand>
</feature>
<dbReference type="UniPathway" id="UPA00275">
    <property type="reaction ID" value="UER00404"/>
</dbReference>
<evidence type="ECO:0000313" key="9">
    <source>
        <dbReference type="Proteomes" id="UP000238322"/>
    </source>
</evidence>